<sequence>MPPVNATTVPRSRPLPLAALTLAALTLATLLSACSPGRDDRSADTTQAAADTALRDAMTASARAVQGTDLKADARWFTCPGGIGSRYSGGGVMTSPPGDRTDQLAAIRDAVLAAGFQDATQVDGYVTAQRNDVDVSIRFRLPDGSWTFSVLTRCYTYGGKDRARVKSSDRHVILP</sequence>
<feature type="chain" id="PRO_5002517007" description="Lipoprotein" evidence="1">
    <location>
        <begin position="34"/>
        <end position="175"/>
    </location>
</feature>
<keyword evidence="3" id="KW-1185">Reference proteome</keyword>
<evidence type="ECO:0000313" key="3">
    <source>
        <dbReference type="Proteomes" id="UP000034024"/>
    </source>
</evidence>
<dbReference type="Proteomes" id="UP000034024">
    <property type="component" value="Chromosome"/>
</dbReference>
<name>A0A0F7JM93_9DEIO</name>
<dbReference type="EMBL" id="CP011389">
    <property type="protein sequence ID" value="AKH15775.1"/>
    <property type="molecule type" value="Genomic_DNA"/>
</dbReference>
<accession>A0A0F7JM93</accession>
<dbReference type="PATRIC" id="fig|1309411.5.peg.102"/>
<gene>
    <name evidence="2" type="ORF">SY84_00505</name>
</gene>
<reference evidence="2 3" key="1">
    <citation type="submission" date="2015-01" db="EMBL/GenBank/DDBJ databases">
        <title>Deinococcus soli/N5/whole genome sequencing.</title>
        <authorList>
            <person name="Kim M.K."/>
            <person name="Srinivasan S."/>
            <person name="Lee J.-J."/>
        </authorList>
    </citation>
    <scope>NUCLEOTIDE SEQUENCE [LARGE SCALE GENOMIC DNA]</scope>
    <source>
        <strain evidence="2 3">N5</strain>
    </source>
</reference>
<keyword evidence="1" id="KW-0732">Signal</keyword>
<proteinExistence type="predicted"/>
<feature type="signal peptide" evidence="1">
    <location>
        <begin position="1"/>
        <end position="33"/>
    </location>
</feature>
<organism evidence="2 3">
    <name type="scientific">Deinococcus soli</name>
    <name type="common">ex Cha et al. 2016</name>
    <dbReference type="NCBI Taxonomy" id="1309411"/>
    <lineage>
        <taxon>Bacteria</taxon>
        <taxon>Thermotogati</taxon>
        <taxon>Deinococcota</taxon>
        <taxon>Deinococci</taxon>
        <taxon>Deinococcales</taxon>
        <taxon>Deinococcaceae</taxon>
        <taxon>Deinococcus</taxon>
    </lineage>
</organism>
<evidence type="ECO:0000256" key="1">
    <source>
        <dbReference type="SAM" id="SignalP"/>
    </source>
</evidence>
<evidence type="ECO:0000313" key="2">
    <source>
        <dbReference type="EMBL" id="AKH15775.1"/>
    </source>
</evidence>
<dbReference type="KEGG" id="dch:SY84_00505"/>
<protein>
    <recommendedName>
        <fullName evidence="4">Lipoprotein</fullName>
    </recommendedName>
</protein>
<dbReference type="AlphaFoldDB" id="A0A0F7JM93"/>
<evidence type="ECO:0008006" key="4">
    <source>
        <dbReference type="Google" id="ProtNLM"/>
    </source>
</evidence>